<evidence type="ECO:0000256" key="2">
    <source>
        <dbReference type="ARBA" id="ARBA00006275"/>
    </source>
</evidence>
<sequence length="515" mass="57505">MTMRIRNKIVNLVTVLLLAVLTGTGCRKILNVEASNLINEENAWTSLNDARAALLGTYGLLRTALAENEANWLYGELRGDVYKALNRPDLQAVIDGKLKQSYNLLNEVSNWRKFYAVINAANLFIERSGAVLQKDPQYTKLNNEVDIAQMKAIIGITYFYMVRIWGDVPLVTQSYDGTFPRLPRSQAKAVLKYAEEQLKAAAPVLPYVYGDVLAGYFPGKYYGGDLSKWAGALVTRNAAYAYLAHIAAWDNRYLDASVYADFVINNAGLSGINASTTNNLTRSDGFFLNQNSNQVFSLGFSASDAESTPTGHIENLTLANPLIPRANPLVYIPDTRVVDIFNESGDERFYVDSTGKTHSFYFSKSASNLLIFSKIKVIGTGGVQQNTAGQNTNVITTYSSPIVFTRLEELKLLKAEALAVLGQLDDALDLLNGLRNARNLKLLTTTDHLLENVFHERQRELMGEAWAWYDLIRYKQIKNDDPAFNALRQTGGIYWPVSQDVIDRNPLIAQTTYWK</sequence>
<protein>
    <submittedName>
        <fullName evidence="7">RagB/SusD family nutrient uptake outer membrane protein</fullName>
    </submittedName>
</protein>
<evidence type="ECO:0000259" key="6">
    <source>
        <dbReference type="Pfam" id="PF07980"/>
    </source>
</evidence>
<proteinExistence type="inferred from homology"/>
<keyword evidence="4" id="KW-0472">Membrane</keyword>
<evidence type="ECO:0000256" key="5">
    <source>
        <dbReference type="ARBA" id="ARBA00023237"/>
    </source>
</evidence>
<dbReference type="Proteomes" id="UP001199816">
    <property type="component" value="Unassembled WGS sequence"/>
</dbReference>
<gene>
    <name evidence="7" type="ORF">LQ567_11520</name>
</gene>
<evidence type="ECO:0000256" key="3">
    <source>
        <dbReference type="ARBA" id="ARBA00022729"/>
    </source>
</evidence>
<dbReference type="InterPro" id="IPR012944">
    <property type="entry name" value="SusD_RagB_dom"/>
</dbReference>
<dbReference type="PROSITE" id="PS51257">
    <property type="entry name" value="PROKAR_LIPOPROTEIN"/>
    <property type="match status" value="1"/>
</dbReference>
<evidence type="ECO:0000313" key="8">
    <source>
        <dbReference type="Proteomes" id="UP001199816"/>
    </source>
</evidence>
<keyword evidence="5" id="KW-0998">Cell outer membrane</keyword>
<comment type="subcellular location">
    <subcellularLocation>
        <location evidence="1">Cell outer membrane</location>
    </subcellularLocation>
</comment>
<dbReference type="EMBL" id="JAJNEC010000005">
    <property type="protein sequence ID" value="MCD2423393.1"/>
    <property type="molecule type" value="Genomic_DNA"/>
</dbReference>
<dbReference type="RefSeq" id="WP_231004656.1">
    <property type="nucleotide sequence ID" value="NZ_JAJNEC010000005.1"/>
</dbReference>
<reference evidence="7 8" key="1">
    <citation type="submission" date="2021-11" db="EMBL/GenBank/DDBJ databases">
        <title>Genomic of Niabella pedocola.</title>
        <authorList>
            <person name="Wu T."/>
        </authorList>
    </citation>
    <scope>NUCLEOTIDE SEQUENCE [LARGE SCALE GENOMIC DNA]</scope>
    <source>
        <strain evidence="7 8">JCM 31011</strain>
    </source>
</reference>
<comment type="similarity">
    <text evidence="2">Belongs to the SusD family.</text>
</comment>
<comment type="caution">
    <text evidence="7">The sequence shown here is derived from an EMBL/GenBank/DDBJ whole genome shotgun (WGS) entry which is preliminary data.</text>
</comment>
<feature type="domain" description="RagB/SusD" evidence="6">
    <location>
        <begin position="390"/>
        <end position="514"/>
    </location>
</feature>
<accession>A0ABS8PQM1</accession>
<name>A0ABS8PQM1_9BACT</name>
<dbReference type="CDD" id="cd08977">
    <property type="entry name" value="SusD"/>
    <property type="match status" value="1"/>
</dbReference>
<evidence type="ECO:0000313" key="7">
    <source>
        <dbReference type="EMBL" id="MCD2423393.1"/>
    </source>
</evidence>
<evidence type="ECO:0000256" key="1">
    <source>
        <dbReference type="ARBA" id="ARBA00004442"/>
    </source>
</evidence>
<organism evidence="7 8">
    <name type="scientific">Niabella pedocola</name>
    <dbReference type="NCBI Taxonomy" id="1752077"/>
    <lineage>
        <taxon>Bacteria</taxon>
        <taxon>Pseudomonadati</taxon>
        <taxon>Bacteroidota</taxon>
        <taxon>Chitinophagia</taxon>
        <taxon>Chitinophagales</taxon>
        <taxon>Chitinophagaceae</taxon>
        <taxon>Niabella</taxon>
    </lineage>
</organism>
<dbReference type="Pfam" id="PF07980">
    <property type="entry name" value="SusD_RagB"/>
    <property type="match status" value="1"/>
</dbReference>
<dbReference type="InterPro" id="IPR011990">
    <property type="entry name" value="TPR-like_helical_dom_sf"/>
</dbReference>
<dbReference type="SUPFAM" id="SSF48452">
    <property type="entry name" value="TPR-like"/>
    <property type="match status" value="1"/>
</dbReference>
<keyword evidence="8" id="KW-1185">Reference proteome</keyword>
<keyword evidence="3" id="KW-0732">Signal</keyword>
<dbReference type="Gene3D" id="1.25.40.390">
    <property type="match status" value="1"/>
</dbReference>
<evidence type="ECO:0000256" key="4">
    <source>
        <dbReference type="ARBA" id="ARBA00023136"/>
    </source>
</evidence>